<keyword evidence="2" id="KW-1185">Reference proteome</keyword>
<dbReference type="WBParaSite" id="ECPE_0001193901-mRNA-1">
    <property type="protein sequence ID" value="ECPE_0001193901-mRNA-1"/>
    <property type="gene ID" value="ECPE_0001193901"/>
</dbReference>
<evidence type="ECO:0000313" key="1">
    <source>
        <dbReference type="EMBL" id="VDP89105.1"/>
    </source>
</evidence>
<evidence type="ECO:0000313" key="2">
    <source>
        <dbReference type="Proteomes" id="UP000272942"/>
    </source>
</evidence>
<gene>
    <name evidence="1" type="ORF">ECPE_LOCUS11904</name>
</gene>
<protein>
    <submittedName>
        <fullName evidence="3">Ig-like domain-containing protein</fullName>
    </submittedName>
</protein>
<name>A0A183AY69_9TREM</name>
<accession>A0A183AY69</accession>
<reference evidence="3" key="1">
    <citation type="submission" date="2016-06" db="UniProtKB">
        <authorList>
            <consortium name="WormBaseParasite"/>
        </authorList>
    </citation>
    <scope>IDENTIFICATION</scope>
</reference>
<sequence length="132" mass="14832">MEIDLLQRRMDDVMTSKPRIAASVRWSDQSECDSNLTWIDSTCELDAPEALSTGWYNVTCRANQIGRKQVFAEVLDNASKVPIICKPGPLVLNKNVAQNVVQCGIPDEWNLNQSIQKSAYRTKFGQLTLKMA</sequence>
<organism evidence="3">
    <name type="scientific">Echinostoma caproni</name>
    <dbReference type="NCBI Taxonomy" id="27848"/>
    <lineage>
        <taxon>Eukaryota</taxon>
        <taxon>Metazoa</taxon>
        <taxon>Spiralia</taxon>
        <taxon>Lophotrochozoa</taxon>
        <taxon>Platyhelminthes</taxon>
        <taxon>Trematoda</taxon>
        <taxon>Digenea</taxon>
        <taxon>Plagiorchiida</taxon>
        <taxon>Echinostomata</taxon>
        <taxon>Echinostomatoidea</taxon>
        <taxon>Echinostomatidae</taxon>
        <taxon>Echinostoma</taxon>
    </lineage>
</organism>
<dbReference type="AlphaFoldDB" id="A0A183AY69"/>
<proteinExistence type="predicted"/>
<dbReference type="EMBL" id="UZAN01051748">
    <property type="protein sequence ID" value="VDP89105.1"/>
    <property type="molecule type" value="Genomic_DNA"/>
</dbReference>
<reference evidence="1 2" key="2">
    <citation type="submission" date="2018-11" db="EMBL/GenBank/DDBJ databases">
        <authorList>
            <consortium name="Pathogen Informatics"/>
        </authorList>
    </citation>
    <scope>NUCLEOTIDE SEQUENCE [LARGE SCALE GENOMIC DNA]</scope>
    <source>
        <strain evidence="1 2">Egypt</strain>
    </source>
</reference>
<evidence type="ECO:0000313" key="3">
    <source>
        <dbReference type="WBParaSite" id="ECPE_0001193901-mRNA-1"/>
    </source>
</evidence>
<dbReference type="Proteomes" id="UP000272942">
    <property type="component" value="Unassembled WGS sequence"/>
</dbReference>